<dbReference type="EMBL" id="BGPR01056487">
    <property type="protein sequence ID" value="GBO32972.1"/>
    <property type="molecule type" value="Genomic_DNA"/>
</dbReference>
<sequence length="101" mass="11544">MEQNRGCRPGDPVSPIADDEYVLLCPVLCEFLHDHPRTRHLEAYCHYCSLLISVRSFGTHLHPFRTLKSALSGRHFHSNEEVWGAAKTCLSSLPHMLLQVY</sequence>
<dbReference type="AlphaFoldDB" id="A0A4Y2W7H7"/>
<accession>A0A4Y2W7H7</accession>
<organism evidence="1 2">
    <name type="scientific">Araneus ventricosus</name>
    <name type="common">Orbweaver spider</name>
    <name type="synonym">Epeira ventricosa</name>
    <dbReference type="NCBI Taxonomy" id="182803"/>
    <lineage>
        <taxon>Eukaryota</taxon>
        <taxon>Metazoa</taxon>
        <taxon>Ecdysozoa</taxon>
        <taxon>Arthropoda</taxon>
        <taxon>Chelicerata</taxon>
        <taxon>Arachnida</taxon>
        <taxon>Araneae</taxon>
        <taxon>Araneomorphae</taxon>
        <taxon>Entelegynae</taxon>
        <taxon>Araneoidea</taxon>
        <taxon>Araneidae</taxon>
        <taxon>Araneus</taxon>
    </lineage>
</organism>
<proteinExistence type="predicted"/>
<evidence type="ECO:0000313" key="1">
    <source>
        <dbReference type="EMBL" id="GBO32972.1"/>
    </source>
</evidence>
<gene>
    <name evidence="1" type="ORF">AVEN_174280_1</name>
</gene>
<name>A0A4Y2W7H7_ARAVE</name>
<keyword evidence="2" id="KW-1185">Reference proteome</keyword>
<dbReference type="Proteomes" id="UP000499080">
    <property type="component" value="Unassembled WGS sequence"/>
</dbReference>
<reference evidence="1 2" key="1">
    <citation type="journal article" date="2019" name="Sci. Rep.">
        <title>Orb-weaving spider Araneus ventricosus genome elucidates the spidroin gene catalogue.</title>
        <authorList>
            <person name="Kono N."/>
            <person name="Nakamura H."/>
            <person name="Ohtoshi R."/>
            <person name="Moran D.A.P."/>
            <person name="Shinohara A."/>
            <person name="Yoshida Y."/>
            <person name="Fujiwara M."/>
            <person name="Mori M."/>
            <person name="Tomita M."/>
            <person name="Arakawa K."/>
        </authorList>
    </citation>
    <scope>NUCLEOTIDE SEQUENCE [LARGE SCALE GENOMIC DNA]</scope>
</reference>
<evidence type="ECO:0000313" key="2">
    <source>
        <dbReference type="Proteomes" id="UP000499080"/>
    </source>
</evidence>
<comment type="caution">
    <text evidence="1">The sequence shown here is derived from an EMBL/GenBank/DDBJ whole genome shotgun (WGS) entry which is preliminary data.</text>
</comment>
<protein>
    <submittedName>
        <fullName evidence="1">Uncharacterized protein</fullName>
    </submittedName>
</protein>